<dbReference type="PANTHER" id="PTHR42803:SF1">
    <property type="entry name" value="BROAD-SPECIFICITY LINEAR ACYL-COA DEHYDROGENASE FADE5"/>
    <property type="match status" value="1"/>
</dbReference>
<dbReference type="InterPro" id="IPR025878">
    <property type="entry name" value="Acyl-CoA_dh-like_C_dom"/>
</dbReference>
<comment type="cofactor">
    <cofactor evidence="1">
        <name>FAD</name>
        <dbReference type="ChEBI" id="CHEBI:57692"/>
    </cofactor>
</comment>
<evidence type="ECO:0000256" key="2">
    <source>
        <dbReference type="ARBA" id="ARBA00023002"/>
    </source>
</evidence>
<feature type="domain" description="Acetyl-CoA dehydrogenase-like C-terminal" evidence="3">
    <location>
        <begin position="3"/>
        <end position="126"/>
    </location>
</feature>
<dbReference type="EMBL" id="VSSQ01088243">
    <property type="protein sequence ID" value="MPN34943.1"/>
    <property type="molecule type" value="Genomic_DNA"/>
</dbReference>
<evidence type="ECO:0000256" key="1">
    <source>
        <dbReference type="ARBA" id="ARBA00001974"/>
    </source>
</evidence>
<comment type="caution">
    <text evidence="4">The sequence shown here is derived from an EMBL/GenBank/DDBJ whole genome shotgun (WGS) entry which is preliminary data.</text>
</comment>
<reference evidence="4" key="1">
    <citation type="submission" date="2019-08" db="EMBL/GenBank/DDBJ databases">
        <authorList>
            <person name="Kucharzyk K."/>
            <person name="Murdoch R.W."/>
            <person name="Higgins S."/>
            <person name="Loffler F."/>
        </authorList>
    </citation>
    <scope>NUCLEOTIDE SEQUENCE</scope>
</reference>
<proteinExistence type="predicted"/>
<protein>
    <submittedName>
        <fullName evidence="4">3-methylmercaptopropionyl-CoA dehydrogenase</fullName>
        <ecNumber evidence="4">1.3.8.-</ecNumber>
    </submittedName>
</protein>
<evidence type="ECO:0000259" key="3">
    <source>
        <dbReference type="Pfam" id="PF12806"/>
    </source>
</evidence>
<sequence length="130" mass="13703">MQIEKTEAELNANGSVDAKAVAARLAAARKAFLDVVDFMAGAAKTSPNDVYAGSVPYLMLTGNLVAGWQLARALLVAQELSAKGEDKQFMDAKIATARFYADHILVKTSALRDAVVDGAASVMALPQDAF</sequence>
<dbReference type="GO" id="GO:0016491">
    <property type="term" value="F:oxidoreductase activity"/>
    <property type="evidence" value="ECO:0007669"/>
    <property type="project" value="UniProtKB-KW"/>
</dbReference>
<dbReference type="Pfam" id="PF12806">
    <property type="entry name" value="Acyl-CoA_dh_C"/>
    <property type="match status" value="1"/>
</dbReference>
<dbReference type="AlphaFoldDB" id="A0A645HGY6"/>
<dbReference type="InterPro" id="IPR052166">
    <property type="entry name" value="Diverse_Acyl-CoA_DH"/>
</dbReference>
<evidence type="ECO:0000313" key="4">
    <source>
        <dbReference type="EMBL" id="MPN34943.1"/>
    </source>
</evidence>
<name>A0A645HGY6_9ZZZZ</name>
<dbReference type="EC" id="1.3.8.-" evidence="4"/>
<dbReference type="PANTHER" id="PTHR42803">
    <property type="entry name" value="ACYL-COA DEHYDROGENASE"/>
    <property type="match status" value="1"/>
</dbReference>
<accession>A0A645HGY6</accession>
<keyword evidence="2 4" id="KW-0560">Oxidoreductase</keyword>
<gene>
    <name evidence="4" type="primary">dmdC_4</name>
    <name evidence="4" type="ORF">SDC9_182437</name>
</gene>
<organism evidence="4">
    <name type="scientific">bioreactor metagenome</name>
    <dbReference type="NCBI Taxonomy" id="1076179"/>
    <lineage>
        <taxon>unclassified sequences</taxon>
        <taxon>metagenomes</taxon>
        <taxon>ecological metagenomes</taxon>
    </lineage>
</organism>